<reference evidence="1" key="1">
    <citation type="submission" date="2019-10" db="EMBL/GenBank/DDBJ databases">
        <title>Tracking microevolution events of conjugative virulence plasmid p15WZ-82_Vir during transmission.</title>
        <authorList>
            <person name="Yang X."/>
        </authorList>
    </citation>
    <scope>NUCLEOTIDE SEQUENCE</scope>
    <source>
        <strain evidence="1">GH44TC</strain>
        <plasmid evidence="1">pGH44TC_fusion</plasmid>
    </source>
</reference>
<accession>A0A6M6A2F1</accession>
<organism evidence="1">
    <name type="scientific">Klebsiella pneumoniae</name>
    <dbReference type="NCBI Taxonomy" id="573"/>
    <lineage>
        <taxon>Bacteria</taxon>
        <taxon>Pseudomonadati</taxon>
        <taxon>Pseudomonadota</taxon>
        <taxon>Gammaproteobacteria</taxon>
        <taxon>Enterobacterales</taxon>
        <taxon>Enterobacteriaceae</taxon>
        <taxon>Klebsiella/Raoultella group</taxon>
        <taxon>Klebsiella</taxon>
        <taxon>Klebsiella pneumoniae complex</taxon>
    </lineage>
</organism>
<dbReference type="AlphaFoldDB" id="A0A6M6A2F1"/>
<name>A0A6M6A2F1_KLEPN</name>
<geneLocation type="plasmid" evidence="1">
    <name>pGH44TC_fusion</name>
</geneLocation>
<sequence length="81" mass="9675">MHFYWDAHLQLVAMFETSLVNELTLINRVVRSMLSFDFRKATLRFYFQVSTQLKESYFYAEKRSMRCAVLVAGQRSYALSY</sequence>
<evidence type="ECO:0000313" key="1">
    <source>
        <dbReference type="EMBL" id="QJX12079.1"/>
    </source>
</evidence>
<proteinExistence type="predicted"/>
<keyword evidence="1" id="KW-0614">Plasmid</keyword>
<protein>
    <submittedName>
        <fullName evidence="1">Uncharacterized protein</fullName>
    </submittedName>
</protein>
<dbReference type="EMBL" id="MN543575">
    <property type="protein sequence ID" value="QJX12079.1"/>
    <property type="molecule type" value="Genomic_DNA"/>
</dbReference>